<dbReference type="EMBL" id="JARESE010000001">
    <property type="protein sequence ID" value="MDE8650485.1"/>
    <property type="molecule type" value="Genomic_DNA"/>
</dbReference>
<dbReference type="Proteomes" id="UP001216253">
    <property type="component" value="Unassembled WGS sequence"/>
</dbReference>
<name>A0ABT5WKB3_9SPHN</name>
<evidence type="ECO:0000313" key="3">
    <source>
        <dbReference type="EMBL" id="MDE8650485.1"/>
    </source>
</evidence>
<keyword evidence="2" id="KW-0732">Signal</keyword>
<comment type="caution">
    <text evidence="3">The sequence shown here is derived from an EMBL/GenBank/DDBJ whole genome shotgun (WGS) entry which is preliminary data.</text>
</comment>
<evidence type="ECO:0000313" key="4">
    <source>
        <dbReference type="Proteomes" id="UP001216253"/>
    </source>
</evidence>
<accession>A0ABT5WKB3</accession>
<reference evidence="3 4" key="1">
    <citation type="submission" date="2023-03" db="EMBL/GenBank/DDBJ databases">
        <title>NovoSphingobium album sp. nov. isolated from polycyclic aromatic hydrocarbons- and heavy-metal polluted soil.</title>
        <authorList>
            <person name="Liu Z."/>
            <person name="Wang K."/>
        </authorList>
    </citation>
    <scope>NUCLEOTIDE SEQUENCE [LARGE SCALE GENOMIC DNA]</scope>
    <source>
        <strain evidence="3 4">H3SJ31-1</strain>
    </source>
</reference>
<keyword evidence="4" id="KW-1185">Reference proteome</keyword>
<sequence length="92" mass="9214">MKRFSKALLAAAALTTTVAPIVAKAADVRPADARVSVSPATISAAPEGVRANARVDASQQSEIVGIPLAALIASIIAALVALGIILDDNKSP</sequence>
<keyword evidence="1" id="KW-0812">Transmembrane</keyword>
<organism evidence="3 4">
    <name type="scientific">Novosphingobium album</name>
    <name type="common">ex Liu et al. 2023</name>
    <dbReference type="NCBI Taxonomy" id="3031130"/>
    <lineage>
        <taxon>Bacteria</taxon>
        <taxon>Pseudomonadati</taxon>
        <taxon>Pseudomonadota</taxon>
        <taxon>Alphaproteobacteria</taxon>
        <taxon>Sphingomonadales</taxon>
        <taxon>Sphingomonadaceae</taxon>
        <taxon>Novosphingobium</taxon>
    </lineage>
</organism>
<keyword evidence="1" id="KW-0472">Membrane</keyword>
<keyword evidence="1" id="KW-1133">Transmembrane helix</keyword>
<evidence type="ECO:0000256" key="1">
    <source>
        <dbReference type="SAM" id="Phobius"/>
    </source>
</evidence>
<evidence type="ECO:0000256" key="2">
    <source>
        <dbReference type="SAM" id="SignalP"/>
    </source>
</evidence>
<feature type="signal peptide" evidence="2">
    <location>
        <begin position="1"/>
        <end position="25"/>
    </location>
</feature>
<feature type="transmembrane region" description="Helical" evidence="1">
    <location>
        <begin position="63"/>
        <end position="86"/>
    </location>
</feature>
<proteinExistence type="predicted"/>
<feature type="chain" id="PRO_5046272019" evidence="2">
    <location>
        <begin position="26"/>
        <end position="92"/>
    </location>
</feature>
<protein>
    <submittedName>
        <fullName evidence="3">Uncharacterized protein</fullName>
    </submittedName>
</protein>
<gene>
    <name evidence="3" type="ORF">PYV00_01975</name>
</gene>